<accession>A0AAV6M6K6</accession>
<keyword evidence="5" id="KW-0256">Endoplasmic reticulum</keyword>
<sequence>MVGSYNPATIFTHSQLDFEPPIVLIFWYRTRSVSSSFCFPSAKHIATGEGDCNFGENKVVEEGPEVAGDEAVVDEHQMFDEMPGGVRQFYFAKVLALENSNIDAMIKAEETITKMNQDQILVAQKIRDRQMDRARVTTKLENQRYYENWDEYNLEYYRHRMNVLHLSLHKLTSANKACKGKPNNSCLSGGKVDKQKLSFLMRHGCKNMADERKLLAEVNTRQEMDGDLTADEIMPLLSGLRRAQIDVQIARALERKEAIGDAPVKGEMWTSSHLKKAIQEELQEIYDCSDECRKRQARVRSKIKKTKKEVEKVEKDIRCLQKHLIYTNRRKEEAYDTILKLKKQYGEENASHYQYRSLMKKVEELAKMKDIAALEELCQGQVEKFMQMWNNWPEFRKDYKKRVVPSLCNGELCTDGRMIGNQKLELVEDSRKLVIPESLSKTRLKWLMKDAEDPFELLSS</sequence>
<evidence type="ECO:0000256" key="6">
    <source>
        <dbReference type="ARBA" id="ARBA00022989"/>
    </source>
</evidence>
<keyword evidence="6" id="KW-1133">Transmembrane helix</keyword>
<keyword evidence="3" id="KW-1003">Cell membrane</keyword>
<keyword evidence="7 10" id="KW-0175">Coiled coil</keyword>
<evidence type="ECO:0000256" key="3">
    <source>
        <dbReference type="ARBA" id="ARBA00022475"/>
    </source>
</evidence>
<feature type="non-terminal residue" evidence="11">
    <location>
        <position position="1"/>
    </location>
</feature>
<comment type="similarity">
    <text evidence="9">Belongs to the plant Proton pump-interactor protein family.</text>
</comment>
<comment type="caution">
    <text evidence="11">The sequence shown here is derived from an EMBL/GenBank/DDBJ whole genome shotgun (WGS) entry which is preliminary data.</text>
</comment>
<dbReference type="AlphaFoldDB" id="A0AAV6M6K6"/>
<evidence type="ECO:0000256" key="7">
    <source>
        <dbReference type="ARBA" id="ARBA00023054"/>
    </source>
</evidence>
<evidence type="ECO:0000256" key="5">
    <source>
        <dbReference type="ARBA" id="ARBA00022824"/>
    </source>
</evidence>
<organism evidence="11 12">
    <name type="scientific">Cucurbita argyrosperma subsp. sororia</name>
    <dbReference type="NCBI Taxonomy" id="37648"/>
    <lineage>
        <taxon>Eukaryota</taxon>
        <taxon>Viridiplantae</taxon>
        <taxon>Streptophyta</taxon>
        <taxon>Embryophyta</taxon>
        <taxon>Tracheophyta</taxon>
        <taxon>Spermatophyta</taxon>
        <taxon>Magnoliopsida</taxon>
        <taxon>eudicotyledons</taxon>
        <taxon>Gunneridae</taxon>
        <taxon>Pentapetalae</taxon>
        <taxon>rosids</taxon>
        <taxon>fabids</taxon>
        <taxon>Cucurbitales</taxon>
        <taxon>Cucurbitaceae</taxon>
        <taxon>Cucurbiteae</taxon>
        <taxon>Cucurbita</taxon>
    </lineage>
</organism>
<evidence type="ECO:0000256" key="9">
    <source>
        <dbReference type="ARBA" id="ARBA00038080"/>
    </source>
</evidence>
<comment type="subcellular location">
    <subcellularLocation>
        <location evidence="1">Cell membrane</location>
        <topology evidence="1">Single-pass membrane protein</topology>
    </subcellularLocation>
    <subcellularLocation>
        <location evidence="2">Endoplasmic reticulum membrane</location>
        <topology evidence="2">Single-pass membrane protein</topology>
    </subcellularLocation>
</comment>
<dbReference type="Proteomes" id="UP000685013">
    <property type="component" value="Chromosome 17"/>
</dbReference>
<evidence type="ECO:0000313" key="11">
    <source>
        <dbReference type="EMBL" id="KAG6576129.1"/>
    </source>
</evidence>
<proteinExistence type="inferred from homology"/>
<dbReference type="EMBL" id="JAGKQH010000017">
    <property type="protein sequence ID" value="KAG6576129.1"/>
    <property type="molecule type" value="Genomic_DNA"/>
</dbReference>
<dbReference type="InterPro" id="IPR055282">
    <property type="entry name" value="PPI1-4"/>
</dbReference>
<evidence type="ECO:0000313" key="12">
    <source>
        <dbReference type="Proteomes" id="UP000685013"/>
    </source>
</evidence>
<keyword evidence="8" id="KW-0472">Membrane</keyword>
<dbReference type="GO" id="GO:0005789">
    <property type="term" value="C:endoplasmic reticulum membrane"/>
    <property type="evidence" value="ECO:0007669"/>
    <property type="project" value="UniProtKB-SubCell"/>
</dbReference>
<evidence type="ECO:0000256" key="10">
    <source>
        <dbReference type="SAM" id="Coils"/>
    </source>
</evidence>
<dbReference type="GO" id="GO:0005886">
    <property type="term" value="C:plasma membrane"/>
    <property type="evidence" value="ECO:0007669"/>
    <property type="project" value="UniProtKB-SubCell"/>
</dbReference>
<dbReference type="PANTHER" id="PTHR32219:SF16">
    <property type="entry name" value="CORE-2_I-BRANCHING BETA-1,6-N-ACETYLGLUCOSAMINYLTRANSFERASE FAMILY PROTEIN"/>
    <property type="match status" value="1"/>
</dbReference>
<keyword evidence="4" id="KW-0812">Transmembrane</keyword>
<evidence type="ECO:0000256" key="1">
    <source>
        <dbReference type="ARBA" id="ARBA00004162"/>
    </source>
</evidence>
<keyword evidence="12" id="KW-1185">Reference proteome</keyword>
<evidence type="ECO:0000256" key="2">
    <source>
        <dbReference type="ARBA" id="ARBA00004389"/>
    </source>
</evidence>
<protein>
    <submittedName>
        <fullName evidence="11">Proton pump-interactor 131</fullName>
    </submittedName>
</protein>
<gene>
    <name evidence="11" type="primary">BIP131</name>
    <name evidence="11" type="ORF">SDJN03_26768</name>
</gene>
<evidence type="ECO:0000256" key="4">
    <source>
        <dbReference type="ARBA" id="ARBA00022692"/>
    </source>
</evidence>
<name>A0AAV6M6K6_9ROSI</name>
<reference evidence="11 12" key="1">
    <citation type="journal article" date="2021" name="Hortic Res">
        <title>The domestication of Cucurbita argyrosperma as revealed by the genome of its wild relative.</title>
        <authorList>
            <person name="Barrera-Redondo J."/>
            <person name="Sanchez-de la Vega G."/>
            <person name="Aguirre-Liguori J.A."/>
            <person name="Castellanos-Morales G."/>
            <person name="Gutierrez-Guerrero Y.T."/>
            <person name="Aguirre-Dugua X."/>
            <person name="Aguirre-Planter E."/>
            <person name="Tenaillon M.I."/>
            <person name="Lira-Saade R."/>
            <person name="Eguiarte L.E."/>
        </authorList>
    </citation>
    <scope>NUCLEOTIDE SEQUENCE [LARGE SCALE GENOMIC DNA]</scope>
    <source>
        <strain evidence="11">JBR-2021</strain>
    </source>
</reference>
<dbReference type="PANTHER" id="PTHR32219">
    <property type="entry name" value="RNA-BINDING PROTEIN YLMH-RELATED"/>
    <property type="match status" value="1"/>
</dbReference>
<feature type="coiled-coil region" evidence="10">
    <location>
        <begin position="296"/>
        <end position="323"/>
    </location>
</feature>
<evidence type="ECO:0000256" key="8">
    <source>
        <dbReference type="ARBA" id="ARBA00023136"/>
    </source>
</evidence>